<evidence type="ECO:0000259" key="5">
    <source>
        <dbReference type="PROSITE" id="PS50931"/>
    </source>
</evidence>
<dbReference type="Gene3D" id="1.10.10.10">
    <property type="entry name" value="Winged helix-like DNA-binding domain superfamily/Winged helix DNA-binding domain"/>
    <property type="match status" value="1"/>
</dbReference>
<dbReference type="InterPro" id="IPR036390">
    <property type="entry name" value="WH_DNA-bd_sf"/>
</dbReference>
<dbReference type="InterPro" id="IPR036388">
    <property type="entry name" value="WH-like_DNA-bd_sf"/>
</dbReference>
<reference evidence="6 7" key="1">
    <citation type="submission" date="2024-01" db="EMBL/GenBank/DDBJ databases">
        <title>novel species in genus Adlercreutzia.</title>
        <authorList>
            <person name="Liu X."/>
        </authorList>
    </citation>
    <scope>NUCLEOTIDE SEQUENCE [LARGE SCALE GENOMIC DNA]</scope>
    <source>
        <strain evidence="6 7">R22</strain>
    </source>
</reference>
<evidence type="ECO:0000256" key="4">
    <source>
        <dbReference type="ARBA" id="ARBA00023163"/>
    </source>
</evidence>
<dbReference type="SUPFAM" id="SSF46785">
    <property type="entry name" value="Winged helix' DNA-binding domain"/>
    <property type="match status" value="1"/>
</dbReference>
<evidence type="ECO:0000256" key="2">
    <source>
        <dbReference type="ARBA" id="ARBA00023015"/>
    </source>
</evidence>
<gene>
    <name evidence="6" type="ORF">VJ920_06260</name>
</gene>
<comment type="caution">
    <text evidence="6">The sequence shown here is derived from an EMBL/GenBank/DDBJ whole genome shotgun (WGS) entry which is preliminary data.</text>
</comment>
<protein>
    <submittedName>
        <fullName evidence="6">LysR family transcriptional regulator</fullName>
    </submittedName>
</protein>
<dbReference type="InterPro" id="IPR000847">
    <property type="entry name" value="LysR_HTH_N"/>
</dbReference>
<dbReference type="RefSeq" id="WP_326454625.1">
    <property type="nucleotide sequence ID" value="NZ_JAYMFH010000006.1"/>
</dbReference>
<keyword evidence="2" id="KW-0805">Transcription regulation</keyword>
<dbReference type="Pfam" id="PF00126">
    <property type="entry name" value="HTH_1"/>
    <property type="match status" value="1"/>
</dbReference>
<dbReference type="CDD" id="cd05466">
    <property type="entry name" value="PBP2_LTTR_substrate"/>
    <property type="match status" value="1"/>
</dbReference>
<dbReference type="PANTHER" id="PTHR30346">
    <property type="entry name" value="TRANSCRIPTIONAL DUAL REGULATOR HCAR-RELATED"/>
    <property type="match status" value="1"/>
</dbReference>
<dbReference type="Pfam" id="PF03466">
    <property type="entry name" value="LysR_substrate"/>
    <property type="match status" value="1"/>
</dbReference>
<evidence type="ECO:0000256" key="1">
    <source>
        <dbReference type="ARBA" id="ARBA00009437"/>
    </source>
</evidence>
<organism evidence="6 7">
    <name type="scientific">Adlercreutzia shanghongiae</name>
    <dbReference type="NCBI Taxonomy" id="3111773"/>
    <lineage>
        <taxon>Bacteria</taxon>
        <taxon>Bacillati</taxon>
        <taxon>Actinomycetota</taxon>
        <taxon>Coriobacteriia</taxon>
        <taxon>Eggerthellales</taxon>
        <taxon>Eggerthellaceae</taxon>
        <taxon>Adlercreutzia</taxon>
    </lineage>
</organism>
<keyword evidence="3" id="KW-0238">DNA-binding</keyword>
<dbReference type="InterPro" id="IPR005119">
    <property type="entry name" value="LysR_subst-bd"/>
</dbReference>
<comment type="similarity">
    <text evidence="1">Belongs to the LysR transcriptional regulatory family.</text>
</comment>
<dbReference type="EMBL" id="JAYMFH010000006">
    <property type="protein sequence ID" value="MEC4294906.1"/>
    <property type="molecule type" value="Genomic_DNA"/>
</dbReference>
<evidence type="ECO:0000313" key="6">
    <source>
        <dbReference type="EMBL" id="MEC4294906.1"/>
    </source>
</evidence>
<keyword evidence="7" id="KW-1185">Reference proteome</keyword>
<sequence length="282" mass="31578">MELEQLRQMVAIEEEGTMSAAAERLALSQPALSRSVQRLEADLGAELFDHGRNRATMNALGHVVAERGRVVLEEAQKLRDAVDAECRRARALRVGTCAPAPLWNLTARIVERFPGDVLSSETMTEREVEQRVLSGAIDFGISRKPFLLPVIVSTQLMVESLFIAVPPDHGLAKRESVTFADIDGTDFLMLEDIGVWRDVHRRHMPRSRLFLQKDREVYNQIAATSDLPIFVTDIPSLAGAFPDRVRIPISDDAAKATFYLLTREDAPPRVREVAEWVARGRK</sequence>
<dbReference type="PRINTS" id="PR00039">
    <property type="entry name" value="HTHLYSR"/>
</dbReference>
<dbReference type="SUPFAM" id="SSF53850">
    <property type="entry name" value="Periplasmic binding protein-like II"/>
    <property type="match status" value="1"/>
</dbReference>
<dbReference type="PROSITE" id="PS50931">
    <property type="entry name" value="HTH_LYSR"/>
    <property type="match status" value="1"/>
</dbReference>
<keyword evidence="4" id="KW-0804">Transcription</keyword>
<dbReference type="Proteomes" id="UP001343724">
    <property type="component" value="Unassembled WGS sequence"/>
</dbReference>
<name>A0ABU6IYI7_9ACTN</name>
<feature type="domain" description="HTH lysR-type" evidence="5">
    <location>
        <begin position="1"/>
        <end position="58"/>
    </location>
</feature>
<dbReference type="Gene3D" id="3.40.190.10">
    <property type="entry name" value="Periplasmic binding protein-like II"/>
    <property type="match status" value="2"/>
</dbReference>
<dbReference type="PANTHER" id="PTHR30346:SF28">
    <property type="entry name" value="HTH-TYPE TRANSCRIPTIONAL REGULATOR CYNR"/>
    <property type="match status" value="1"/>
</dbReference>
<proteinExistence type="inferred from homology"/>
<accession>A0ABU6IYI7</accession>
<evidence type="ECO:0000256" key="3">
    <source>
        <dbReference type="ARBA" id="ARBA00023125"/>
    </source>
</evidence>
<evidence type="ECO:0000313" key="7">
    <source>
        <dbReference type="Proteomes" id="UP001343724"/>
    </source>
</evidence>